<keyword evidence="3" id="KW-1185">Reference proteome</keyword>
<dbReference type="EMBL" id="JACHFJ010000002">
    <property type="protein sequence ID" value="MBB5372377.1"/>
    <property type="molecule type" value="Genomic_DNA"/>
</dbReference>
<sequence length="142" mass="15758">MHQSQVTPRGFEQAIAAFNTEGIMDGWRERTVRVLRAQERMMQGMAATARLELRFGQECIFNRLGLFNGGWAEPGNASQQWAEEMGKFIDVIHEINEELRASFTDAGKLLNGDGAAEASEKSVSAAKRTKISVHEEAEKTTA</sequence>
<evidence type="ECO:0000313" key="3">
    <source>
        <dbReference type="Proteomes" id="UP000553706"/>
    </source>
</evidence>
<evidence type="ECO:0000256" key="1">
    <source>
        <dbReference type="SAM" id="MobiDB-lite"/>
    </source>
</evidence>
<accession>A0A840VC11</accession>
<protein>
    <recommendedName>
        <fullName evidence="4">Phasin domain-containing protein</fullName>
    </recommendedName>
</protein>
<dbReference type="RefSeq" id="WP_183265396.1">
    <property type="nucleotide sequence ID" value="NZ_JACHFJ010000002.1"/>
</dbReference>
<feature type="compositionally biased region" description="Basic and acidic residues" evidence="1">
    <location>
        <begin position="132"/>
        <end position="142"/>
    </location>
</feature>
<reference evidence="2 3" key="1">
    <citation type="submission" date="2020-08" db="EMBL/GenBank/DDBJ databases">
        <title>Genomic Encyclopedia of Type Strains, Phase IV (KMG-IV): sequencing the most valuable type-strain genomes for metagenomic binning, comparative biology and taxonomic classification.</title>
        <authorList>
            <person name="Goeker M."/>
        </authorList>
    </citation>
    <scope>NUCLEOTIDE SEQUENCE [LARGE SCALE GENOMIC DNA]</scope>
    <source>
        <strain evidence="2 3">DSM 27026</strain>
    </source>
</reference>
<dbReference type="AlphaFoldDB" id="A0A840VC11"/>
<organism evidence="2 3">
    <name type="scientific">Acidocella aromatica</name>
    <dbReference type="NCBI Taxonomy" id="1303579"/>
    <lineage>
        <taxon>Bacteria</taxon>
        <taxon>Pseudomonadati</taxon>
        <taxon>Pseudomonadota</taxon>
        <taxon>Alphaproteobacteria</taxon>
        <taxon>Acetobacterales</taxon>
        <taxon>Acidocellaceae</taxon>
        <taxon>Acidocella</taxon>
    </lineage>
</organism>
<evidence type="ECO:0000313" key="2">
    <source>
        <dbReference type="EMBL" id="MBB5372377.1"/>
    </source>
</evidence>
<comment type="caution">
    <text evidence="2">The sequence shown here is derived from an EMBL/GenBank/DDBJ whole genome shotgun (WGS) entry which is preliminary data.</text>
</comment>
<name>A0A840VC11_9PROT</name>
<gene>
    <name evidence="2" type="ORF">HNP71_000615</name>
</gene>
<evidence type="ECO:0008006" key="4">
    <source>
        <dbReference type="Google" id="ProtNLM"/>
    </source>
</evidence>
<proteinExistence type="predicted"/>
<dbReference type="Proteomes" id="UP000553706">
    <property type="component" value="Unassembled WGS sequence"/>
</dbReference>
<feature type="region of interest" description="Disordered" evidence="1">
    <location>
        <begin position="116"/>
        <end position="142"/>
    </location>
</feature>
<feature type="compositionally biased region" description="Low complexity" evidence="1">
    <location>
        <begin position="116"/>
        <end position="126"/>
    </location>
</feature>